<dbReference type="Proteomes" id="UP000007148">
    <property type="component" value="Unassembled WGS sequence"/>
</dbReference>
<accession>G4TMW1</accession>
<sequence>MSSDAVDRTPFEVWRNVFEFFLGISLLDPEEPTMRGYRRLLADEASLPLSFRAQEQCRGILRLVCRSWKELADMLGDKIVVSLLGEADWPPHGSREGAKYISYRNLTPIQWVDPIHDYKRLFRNRRLAATSLVPIQVNRSLIFAPITSLIANSLDVSSIQDITETANVYFLRILEAPADLRFMMYPLFANVRILYLSHYFPQRYLAKEVMLPNLRCLILGTIMANNEREPHVKSLSSCYFPKLIMFGLLSSRHWNSVSTDIFDFLSNGAKTFEEIELPFRLATMAAQGVDWSPFVRLRSLTLPSLSYLADALPSLAQRWESKRPNDGKDTFDIPRVAITLSLNATSDTAELVARIEPYRWVISHIYTLESWNYTSERLLRGIRDADNRDASDPLQNLRRRLRSNANTFFDVIDKVPLVVFDSDGKPASCNEAKELRVLTSDISW</sequence>
<dbReference type="InParanoid" id="G4TMW1"/>
<dbReference type="AlphaFoldDB" id="G4TMW1"/>
<evidence type="ECO:0000313" key="1">
    <source>
        <dbReference type="EMBL" id="CCA72654.1"/>
    </source>
</evidence>
<name>G4TMW1_SERID</name>
<comment type="caution">
    <text evidence="1">The sequence shown here is derived from an EMBL/GenBank/DDBJ whole genome shotgun (WGS) entry which is preliminary data.</text>
</comment>
<proteinExistence type="predicted"/>
<dbReference type="OrthoDB" id="3153727at2759"/>
<reference evidence="1 2" key="1">
    <citation type="journal article" date="2011" name="PLoS Pathog.">
        <title>Endophytic Life Strategies Decoded by Genome and Transcriptome Analyses of the Mutualistic Root Symbiont Piriformospora indica.</title>
        <authorList>
            <person name="Zuccaro A."/>
            <person name="Lahrmann U."/>
            <person name="Guldener U."/>
            <person name="Langen G."/>
            <person name="Pfiffi S."/>
            <person name="Biedenkopf D."/>
            <person name="Wong P."/>
            <person name="Samans B."/>
            <person name="Grimm C."/>
            <person name="Basiewicz M."/>
            <person name="Murat C."/>
            <person name="Martin F."/>
            <person name="Kogel K.H."/>
        </authorList>
    </citation>
    <scope>NUCLEOTIDE SEQUENCE [LARGE SCALE GENOMIC DNA]</scope>
    <source>
        <strain evidence="1 2">DSM 11827</strain>
    </source>
</reference>
<organism evidence="1 2">
    <name type="scientific">Serendipita indica (strain DSM 11827)</name>
    <name type="common">Root endophyte fungus</name>
    <name type="synonym">Piriformospora indica</name>
    <dbReference type="NCBI Taxonomy" id="1109443"/>
    <lineage>
        <taxon>Eukaryota</taxon>
        <taxon>Fungi</taxon>
        <taxon>Dikarya</taxon>
        <taxon>Basidiomycota</taxon>
        <taxon>Agaricomycotina</taxon>
        <taxon>Agaricomycetes</taxon>
        <taxon>Sebacinales</taxon>
        <taxon>Serendipitaceae</taxon>
        <taxon>Serendipita</taxon>
    </lineage>
</organism>
<gene>
    <name evidence="1" type="ORF">PIIN_06591</name>
</gene>
<evidence type="ECO:0000313" key="2">
    <source>
        <dbReference type="Proteomes" id="UP000007148"/>
    </source>
</evidence>
<dbReference type="HOGENOM" id="CLU_051383_0_0_1"/>
<evidence type="ECO:0008006" key="3">
    <source>
        <dbReference type="Google" id="ProtNLM"/>
    </source>
</evidence>
<keyword evidence="2" id="KW-1185">Reference proteome</keyword>
<protein>
    <recommendedName>
        <fullName evidence="3">F-box domain-containing protein</fullName>
    </recommendedName>
</protein>
<dbReference type="EMBL" id="CAFZ01000176">
    <property type="protein sequence ID" value="CCA72654.1"/>
    <property type="molecule type" value="Genomic_DNA"/>
</dbReference>